<dbReference type="InterPro" id="IPR050267">
    <property type="entry name" value="Anti-sigma-factor_SerPK"/>
</dbReference>
<evidence type="ECO:0000313" key="3">
    <source>
        <dbReference type="EMBL" id="GCL62927.1"/>
    </source>
</evidence>
<dbReference type="GO" id="GO:0004674">
    <property type="term" value="F:protein serine/threonine kinase activity"/>
    <property type="evidence" value="ECO:0007669"/>
    <property type="project" value="UniProtKB-KW"/>
</dbReference>
<organism evidence="3 4">
    <name type="scientific">Pseudaquabacterium pictum</name>
    <dbReference type="NCBI Taxonomy" id="2315236"/>
    <lineage>
        <taxon>Bacteria</taxon>
        <taxon>Pseudomonadati</taxon>
        <taxon>Pseudomonadota</taxon>
        <taxon>Betaproteobacteria</taxon>
        <taxon>Burkholderiales</taxon>
        <taxon>Sphaerotilaceae</taxon>
        <taxon>Pseudaquabacterium</taxon>
    </lineage>
</organism>
<keyword evidence="1" id="KW-0723">Serine/threonine-protein kinase</keyword>
<dbReference type="Pfam" id="PF13581">
    <property type="entry name" value="HATPase_c_2"/>
    <property type="match status" value="1"/>
</dbReference>
<keyword evidence="1" id="KW-0808">Transferase</keyword>
<gene>
    <name evidence="3" type="ORF">AQPW35_20080</name>
</gene>
<dbReference type="Proteomes" id="UP000301751">
    <property type="component" value="Unassembled WGS sequence"/>
</dbReference>
<reference evidence="4" key="1">
    <citation type="submission" date="2019-03" db="EMBL/GenBank/DDBJ databases">
        <title>Aquabacterium pictum sp.nov., the first bacteriochlorophyll a-containing freshwater bacterium in the genus Aquabacterium of the class Betaproteobacteria.</title>
        <authorList>
            <person name="Hirose S."/>
            <person name="Tank M."/>
            <person name="Hara E."/>
            <person name="Tamaki H."/>
            <person name="Takaichi S."/>
            <person name="Haruta S."/>
            <person name="Hanada S."/>
        </authorList>
    </citation>
    <scope>NUCLEOTIDE SEQUENCE [LARGE SCALE GENOMIC DNA]</scope>
    <source>
        <strain evidence="4">W35</strain>
    </source>
</reference>
<dbReference type="SUPFAM" id="SSF55874">
    <property type="entry name" value="ATPase domain of HSP90 chaperone/DNA topoisomerase II/histidine kinase"/>
    <property type="match status" value="1"/>
</dbReference>
<name>A0A480ARK1_9BURK</name>
<keyword evidence="1" id="KW-0418">Kinase</keyword>
<dbReference type="PANTHER" id="PTHR35526">
    <property type="entry name" value="ANTI-SIGMA-F FACTOR RSBW-RELATED"/>
    <property type="match status" value="1"/>
</dbReference>
<evidence type="ECO:0000259" key="2">
    <source>
        <dbReference type="Pfam" id="PF13581"/>
    </source>
</evidence>
<dbReference type="Gene3D" id="3.30.565.10">
    <property type="entry name" value="Histidine kinase-like ATPase, C-terminal domain"/>
    <property type="match status" value="1"/>
</dbReference>
<proteinExistence type="predicted"/>
<dbReference type="InterPro" id="IPR003594">
    <property type="entry name" value="HATPase_dom"/>
</dbReference>
<sequence length="146" mass="16082">MPGSPPPDGARTLRLQVPNERAALEATRLRLLEFLQGDGLPDRVIYRLELVLEEVLMNRLWHSGAPAGVGHTDLQLQVQPDGLVLRFEDDGPAFDPTLARHPGLPTSLDDATPGGLGLLLTRQAVSAWCYERVQDRNCLTLELVRS</sequence>
<dbReference type="EMBL" id="BJCL01000004">
    <property type="protein sequence ID" value="GCL62927.1"/>
    <property type="molecule type" value="Genomic_DNA"/>
</dbReference>
<keyword evidence="4" id="KW-1185">Reference proteome</keyword>
<dbReference type="InterPro" id="IPR036890">
    <property type="entry name" value="HATPase_C_sf"/>
</dbReference>
<evidence type="ECO:0000256" key="1">
    <source>
        <dbReference type="ARBA" id="ARBA00022527"/>
    </source>
</evidence>
<dbReference type="AlphaFoldDB" id="A0A480ARK1"/>
<dbReference type="RefSeq" id="WP_162520743.1">
    <property type="nucleotide sequence ID" value="NZ_BJCL01000004.1"/>
</dbReference>
<feature type="domain" description="Histidine kinase/HSP90-like ATPase" evidence="2">
    <location>
        <begin position="18"/>
        <end position="141"/>
    </location>
</feature>
<comment type="caution">
    <text evidence="3">The sequence shown here is derived from an EMBL/GenBank/DDBJ whole genome shotgun (WGS) entry which is preliminary data.</text>
</comment>
<accession>A0A480ARK1</accession>
<dbReference type="CDD" id="cd16936">
    <property type="entry name" value="HATPase_RsbW-like"/>
    <property type="match status" value="1"/>
</dbReference>
<protein>
    <recommendedName>
        <fullName evidence="2">Histidine kinase/HSP90-like ATPase domain-containing protein</fullName>
    </recommendedName>
</protein>
<evidence type="ECO:0000313" key="4">
    <source>
        <dbReference type="Proteomes" id="UP000301751"/>
    </source>
</evidence>